<dbReference type="PANTHER" id="PTHR42731:SF1">
    <property type="entry name" value="RADICAL SAM DOMAIN PROTEIN"/>
    <property type="match status" value="1"/>
</dbReference>
<name>A0A934U344_9FIRM</name>
<dbReference type="InterPro" id="IPR045784">
    <property type="entry name" value="Radical_SAM_N2"/>
</dbReference>
<sequence length="619" mass="70725">MIPEKVEKLLLKVQKPGRYVGGELGAVIKDKQDVDVRFAFCFPDIYEIGMSHLGIKILYSLFNEKPYIWCERVFAPWMDMEEQMRAHDIPLYALESGDPLTEFDFIGFTLQYELSYSNILNMLDLGGIPLLSKDRHDLKHIVVAGGPCACNPEPITDFIDIFFLGDGEEVDLEVMELYRTCKKEGKSREEFLRLAAQIKGVYVPSLYDVSYHDDGTISAVTPRDDAPAVIEKRVMMDMDNCYYPDNFVVPNIEIVHDRAVEEIFRGCIRGCRFCQAGFLYRPVREKSVECISKQCHALCRNTGYDEVSLSSLSSSDYTQVVPMLRELNSWAKPEHVSLSLPSLRVDGFSDDILNEIKTVRKSGLTFAPEAGSQRLRDAINKNVFEDELMNTCRVAFEGGYTTVKLYFMIGLPTETPDDVADIANLGKKVLDTYYSTPNRPKGKAPRVTLSASSFVPKPFTPFQWEPQDTMDVLREKQQHIKKSIVDNKISLSKMTYNYHDSDTSCLEAVFARGDRRLNQVMCEAHKRGIRFDGWSDCFSLQNWLEVFEACGIDPAFYANRRRSFDEILPWDHLDYGVTKEFLRRECERAYRSEASPNCREKCLGCGSKKYGGGVCYEKR</sequence>
<dbReference type="InterPro" id="IPR007197">
    <property type="entry name" value="rSAM"/>
</dbReference>
<evidence type="ECO:0000313" key="3">
    <source>
        <dbReference type="Proteomes" id="UP000633365"/>
    </source>
</evidence>
<dbReference type="GO" id="GO:0003824">
    <property type="term" value="F:catalytic activity"/>
    <property type="evidence" value="ECO:0007669"/>
    <property type="project" value="InterPro"/>
</dbReference>
<dbReference type="Proteomes" id="UP000633365">
    <property type="component" value="Unassembled WGS sequence"/>
</dbReference>
<protein>
    <submittedName>
        <fullName evidence="2">TIGR03960 family B12-binding radical SAM protein</fullName>
    </submittedName>
</protein>
<dbReference type="Pfam" id="PF04055">
    <property type="entry name" value="Radical_SAM"/>
    <property type="match status" value="1"/>
</dbReference>
<keyword evidence="3" id="KW-1185">Reference proteome</keyword>
<dbReference type="Gene3D" id="3.80.30.20">
    <property type="entry name" value="tm_1862 like domain"/>
    <property type="match status" value="1"/>
</dbReference>
<dbReference type="SFLD" id="SFLDG01082">
    <property type="entry name" value="B12-binding_domain_containing"/>
    <property type="match status" value="1"/>
</dbReference>
<gene>
    <name evidence="2" type="ORF">JKK62_05175</name>
</gene>
<dbReference type="Pfam" id="PF19864">
    <property type="entry name" value="Radical_SAM_N2"/>
    <property type="match status" value="1"/>
</dbReference>
<reference evidence="2" key="1">
    <citation type="submission" date="2021-01" db="EMBL/GenBank/DDBJ databases">
        <title>Genome public.</title>
        <authorList>
            <person name="Liu C."/>
            <person name="Sun Q."/>
        </authorList>
    </citation>
    <scope>NUCLEOTIDE SEQUENCE</scope>
    <source>
        <strain evidence="2">M6</strain>
    </source>
</reference>
<feature type="domain" description="Radical SAM core" evidence="1">
    <location>
        <begin position="253"/>
        <end position="490"/>
    </location>
</feature>
<dbReference type="EMBL" id="JAEQMG010000048">
    <property type="protein sequence ID" value="MBK6088047.1"/>
    <property type="molecule type" value="Genomic_DNA"/>
</dbReference>
<proteinExistence type="predicted"/>
<dbReference type="NCBIfam" id="TIGR03960">
    <property type="entry name" value="rSAM_fuse_unch"/>
    <property type="match status" value="1"/>
</dbReference>
<dbReference type="InterPro" id="IPR006638">
    <property type="entry name" value="Elp3/MiaA/NifB-like_rSAM"/>
</dbReference>
<dbReference type="SUPFAM" id="SSF102114">
    <property type="entry name" value="Radical SAM enzymes"/>
    <property type="match status" value="1"/>
</dbReference>
<dbReference type="SMART" id="SM00729">
    <property type="entry name" value="Elp3"/>
    <property type="match status" value="1"/>
</dbReference>
<dbReference type="InterPro" id="IPR023862">
    <property type="entry name" value="CHP03960_rSAM"/>
</dbReference>
<organism evidence="2 3">
    <name type="scientific">Ruminococcus difficilis</name>
    <dbReference type="NCBI Taxonomy" id="2763069"/>
    <lineage>
        <taxon>Bacteria</taxon>
        <taxon>Bacillati</taxon>
        <taxon>Bacillota</taxon>
        <taxon>Clostridia</taxon>
        <taxon>Eubacteriales</taxon>
        <taxon>Oscillospiraceae</taxon>
        <taxon>Ruminococcus</taxon>
    </lineage>
</organism>
<dbReference type="InterPro" id="IPR023404">
    <property type="entry name" value="rSAM_horseshoe"/>
</dbReference>
<accession>A0A934U344</accession>
<dbReference type="GO" id="GO:0051536">
    <property type="term" value="F:iron-sulfur cluster binding"/>
    <property type="evidence" value="ECO:0007669"/>
    <property type="project" value="InterPro"/>
</dbReference>
<dbReference type="PANTHER" id="PTHR42731">
    <property type="entry name" value="SLL1084 PROTEIN"/>
    <property type="match status" value="1"/>
</dbReference>
<dbReference type="RefSeq" id="WP_186832948.1">
    <property type="nucleotide sequence ID" value="NZ_JAEQMG010000048.1"/>
</dbReference>
<dbReference type="InterPro" id="IPR058240">
    <property type="entry name" value="rSAM_sf"/>
</dbReference>
<comment type="caution">
    <text evidence="2">The sequence shown here is derived from an EMBL/GenBank/DDBJ whole genome shotgun (WGS) entry which is preliminary data.</text>
</comment>
<evidence type="ECO:0000313" key="2">
    <source>
        <dbReference type="EMBL" id="MBK6088047.1"/>
    </source>
</evidence>
<dbReference type="PROSITE" id="PS51918">
    <property type="entry name" value="RADICAL_SAM"/>
    <property type="match status" value="1"/>
</dbReference>
<evidence type="ECO:0000259" key="1">
    <source>
        <dbReference type="PROSITE" id="PS51918"/>
    </source>
</evidence>
<dbReference type="SFLD" id="SFLDS00029">
    <property type="entry name" value="Radical_SAM"/>
    <property type="match status" value="1"/>
</dbReference>
<dbReference type="AlphaFoldDB" id="A0A934U344"/>